<dbReference type="GO" id="GO:0006355">
    <property type="term" value="P:regulation of DNA-templated transcription"/>
    <property type="evidence" value="ECO:0007669"/>
    <property type="project" value="InterPro"/>
</dbReference>
<feature type="domain" description="OmpR/PhoB-type" evidence="3">
    <location>
        <begin position="1"/>
        <end position="98"/>
    </location>
</feature>
<evidence type="ECO:0000313" key="5">
    <source>
        <dbReference type="Proteomes" id="UP000070299"/>
    </source>
</evidence>
<dbReference type="STRING" id="1799789.AX660_00430"/>
<sequence>MKYIFDDYLLDTNTLELRKNQELVATEPQVFRLLKTLIENRDVVLSKDQLIDLIWNGRPMSDTVVSSRIKVARKALGDNGNDQKYIKTIHGRGFRFIAKVSTDNALETLSNSPLPHQQEIPPLENQDTKPSIIVLPFTSNQFLESHAILPSGFVIDIILGLSRLRWMRVISQATSFQFGSDSKNENIVSQTGAKYCLMGYLECSNNTLVLNVELSNIATNDVIWMERLQGKLDEIHELRTSIVNQVVAMLEVQISSTEALRAQLKDPENLDAWSAYHLAMAHLYRFTALDNKKAEALFSSAIVKEPSFARAHAGLSFCHFQNAFNRYPGIDIAVAAIAAKRSAERSIELDPLDAFANFAMGRCYWLIGSPEDSLSWLERSLAVNPNFAQAYYAHGLASLMSNDDSASTGHQDASSAIELSPLDPLLYGFYGVRAWSYIAAGDYESARIWTNKAARQPGALMMMDVMACIGSSLAGYKEEAASWAARAKKRNPNLTSDYFFRALPFNPGAMRDKITLALKAHNL</sequence>
<dbReference type="SMART" id="SM00862">
    <property type="entry name" value="Trans_reg_C"/>
    <property type="match status" value="1"/>
</dbReference>
<accession>A0A136A6V0</accession>
<dbReference type="Gene3D" id="1.10.10.10">
    <property type="entry name" value="Winged helix-like DNA-binding domain superfamily/Winged helix DNA-binding domain"/>
    <property type="match status" value="1"/>
</dbReference>
<evidence type="ECO:0000256" key="2">
    <source>
        <dbReference type="PROSITE-ProRule" id="PRU01091"/>
    </source>
</evidence>
<dbReference type="Proteomes" id="UP000070299">
    <property type="component" value="Unassembled WGS sequence"/>
</dbReference>
<dbReference type="InterPro" id="IPR011990">
    <property type="entry name" value="TPR-like_helical_dom_sf"/>
</dbReference>
<dbReference type="SUPFAM" id="SSF48452">
    <property type="entry name" value="TPR-like"/>
    <property type="match status" value="1"/>
</dbReference>
<evidence type="ECO:0000313" key="4">
    <source>
        <dbReference type="EMBL" id="KXI30965.1"/>
    </source>
</evidence>
<dbReference type="Gene3D" id="1.25.40.10">
    <property type="entry name" value="Tetratricopeptide repeat domain"/>
    <property type="match status" value="1"/>
</dbReference>
<organism evidence="4 5">
    <name type="scientific">Paraglaciecola hydrolytica</name>
    <dbReference type="NCBI Taxonomy" id="1799789"/>
    <lineage>
        <taxon>Bacteria</taxon>
        <taxon>Pseudomonadati</taxon>
        <taxon>Pseudomonadota</taxon>
        <taxon>Gammaproteobacteria</taxon>
        <taxon>Alteromonadales</taxon>
        <taxon>Alteromonadaceae</taxon>
        <taxon>Paraglaciecola</taxon>
    </lineage>
</organism>
<proteinExistence type="predicted"/>
<comment type="caution">
    <text evidence="4">The sequence shown here is derived from an EMBL/GenBank/DDBJ whole genome shotgun (WGS) entry which is preliminary data.</text>
</comment>
<dbReference type="EMBL" id="LSNE01000001">
    <property type="protein sequence ID" value="KXI30965.1"/>
    <property type="molecule type" value="Genomic_DNA"/>
</dbReference>
<keyword evidence="1 2" id="KW-0238">DNA-binding</keyword>
<dbReference type="PROSITE" id="PS51755">
    <property type="entry name" value="OMPR_PHOB"/>
    <property type="match status" value="1"/>
</dbReference>
<protein>
    <recommendedName>
        <fullName evidence="3">OmpR/PhoB-type domain-containing protein</fullName>
    </recommendedName>
</protein>
<evidence type="ECO:0000259" key="3">
    <source>
        <dbReference type="PROSITE" id="PS51755"/>
    </source>
</evidence>
<dbReference type="Pfam" id="PF00486">
    <property type="entry name" value="Trans_reg_C"/>
    <property type="match status" value="1"/>
</dbReference>
<dbReference type="InterPro" id="IPR016032">
    <property type="entry name" value="Sig_transdc_resp-reg_C-effctor"/>
</dbReference>
<dbReference type="InterPro" id="IPR036388">
    <property type="entry name" value="WH-like_DNA-bd_sf"/>
</dbReference>
<dbReference type="SUPFAM" id="SSF46894">
    <property type="entry name" value="C-terminal effector domain of the bipartite response regulators"/>
    <property type="match status" value="1"/>
</dbReference>
<dbReference type="AlphaFoldDB" id="A0A136A6V0"/>
<dbReference type="RefSeq" id="WP_068370865.1">
    <property type="nucleotide sequence ID" value="NZ_LSNE01000001.1"/>
</dbReference>
<keyword evidence="5" id="KW-1185">Reference proteome</keyword>
<dbReference type="InterPro" id="IPR001867">
    <property type="entry name" value="OmpR/PhoB-type_DNA-bd"/>
</dbReference>
<evidence type="ECO:0000256" key="1">
    <source>
        <dbReference type="ARBA" id="ARBA00023125"/>
    </source>
</evidence>
<dbReference type="GO" id="GO:0000160">
    <property type="term" value="P:phosphorelay signal transduction system"/>
    <property type="evidence" value="ECO:0007669"/>
    <property type="project" value="InterPro"/>
</dbReference>
<name>A0A136A6V0_9ALTE</name>
<dbReference type="CDD" id="cd00383">
    <property type="entry name" value="trans_reg_C"/>
    <property type="match status" value="1"/>
</dbReference>
<feature type="DNA-binding region" description="OmpR/PhoB-type" evidence="2">
    <location>
        <begin position="1"/>
        <end position="98"/>
    </location>
</feature>
<dbReference type="GO" id="GO:0003677">
    <property type="term" value="F:DNA binding"/>
    <property type="evidence" value="ECO:0007669"/>
    <property type="project" value="UniProtKB-UniRule"/>
</dbReference>
<dbReference type="OrthoDB" id="9180348at2"/>
<gene>
    <name evidence="4" type="ORF">AX660_00430</name>
</gene>
<reference evidence="5" key="1">
    <citation type="submission" date="2016-02" db="EMBL/GenBank/DDBJ databases">
        <authorList>
            <person name="Schultz-Johansen M."/>
            <person name="Glaring M.A."/>
            <person name="Bech P.K."/>
            <person name="Stougaard P."/>
        </authorList>
    </citation>
    <scope>NUCLEOTIDE SEQUENCE [LARGE SCALE GENOMIC DNA]</scope>
    <source>
        <strain evidence="5">S66</strain>
    </source>
</reference>